<keyword evidence="1" id="KW-0614">Plasmid</keyword>
<gene>
    <name evidence="1" type="ORF">ANSO36C_64820</name>
</gene>
<dbReference type="Pfam" id="PF11211">
    <property type="entry name" value="DUF2997"/>
    <property type="match status" value="1"/>
</dbReference>
<evidence type="ECO:0000313" key="2">
    <source>
        <dbReference type="Proteomes" id="UP001055453"/>
    </source>
</evidence>
<dbReference type="Proteomes" id="UP001055453">
    <property type="component" value="Plasmid pANSO36A"/>
</dbReference>
<evidence type="ECO:0000313" key="1">
    <source>
        <dbReference type="EMBL" id="BDI20680.1"/>
    </source>
</evidence>
<reference evidence="1" key="1">
    <citation type="submission" date="2022-04" db="EMBL/GenBank/DDBJ databases">
        <title>Complete genome sequence of a cyanobacterium, Nostoc sp. SO-36, isolated in Antarctica.</title>
        <authorList>
            <person name="Kanesaki Y."/>
            <person name="Effendi D."/>
            <person name="Sakamoto T."/>
            <person name="Ohtani S."/>
            <person name="Awai K."/>
        </authorList>
    </citation>
    <scope>NUCLEOTIDE SEQUENCE</scope>
    <source>
        <strain evidence="1">SO-36</strain>
        <plasmid evidence="1">pANSO36A</plasmid>
    </source>
</reference>
<evidence type="ECO:0008006" key="3">
    <source>
        <dbReference type="Google" id="ProtNLM"/>
    </source>
</evidence>
<organism evidence="1 2">
    <name type="scientific">Nostoc cf. commune SO-36</name>
    <dbReference type="NCBI Taxonomy" id="449208"/>
    <lineage>
        <taxon>Bacteria</taxon>
        <taxon>Bacillati</taxon>
        <taxon>Cyanobacteriota</taxon>
        <taxon>Cyanophyceae</taxon>
        <taxon>Nostocales</taxon>
        <taxon>Nostocaceae</taxon>
        <taxon>Nostoc</taxon>
    </lineage>
</organism>
<dbReference type="EMBL" id="AP025733">
    <property type="protein sequence ID" value="BDI20680.1"/>
    <property type="molecule type" value="Genomic_DNA"/>
</dbReference>
<proteinExistence type="predicted"/>
<keyword evidence="2" id="KW-1185">Reference proteome</keyword>
<protein>
    <recommendedName>
        <fullName evidence="3">DUF2997 domain-containing protein</fullName>
    </recommendedName>
</protein>
<sequence>MERSVLIHFDSATGEVRVEAEGFEGLSCLSATQPFEEALGVVSESDRTFKDEAQTQHNNFGLRTVIKHVCVSNQSSVTSLNSAGNC</sequence>
<geneLocation type="plasmid" evidence="1 2">
    <name>pANSO36A</name>
</geneLocation>
<name>A0ABN6QEI8_NOSCO</name>
<dbReference type="InterPro" id="IPR021375">
    <property type="entry name" value="DUF2997"/>
</dbReference>
<accession>A0ABN6QEI8</accession>